<keyword evidence="6" id="KW-0732">Signal</keyword>
<sequence length="544" mass="61821">MMLKLLLSVVFTSSLVSTQLTATTAVKKKTQVKNNSGVTPADQCGAWVKEPDGGYFTSPNYPEKYPPERECVYIIEASPRQCIDLFFEEKYSIEPSWECKFDHIEVRDGPFGFSPIIGRYCGQESPAYVRSSGRYLYIKFVADGELEAIGFSAHYNFTQDPDFKDLGALSALPSCDFELSGPEGIIESLQIARDFQVQQTEAVDCRWYVRAPPKAMIYMRFLEYEMHNSNECKRNFVAIYDGSSSVEHLKNKFCSTVANDVMLVSSVGVVRLWADEGSRKSKFKILFTTFHEPPCDDDTFFCHSNMCINQTLVCNGIQNCVYPWDENHCKEKRKASILHTLDNTNLTIIGVTCGLVLILLIISVIIQIKQPRKKHVLRRDDFDPALLHPEFEPPHYELCTLRGTPSGNMAKDFEKFQKLRRSSSKCIRDHHCGSQQESVHGSRSNLSMRDATVNDGATPGPTMGQQSPHIPHHANPGRNIVIMKHSYSQEGAEKYRAEEDEDEEENLMDDAPTKSQYFMQHHQIHHEMEGPDYTFHSSLSNDLM</sequence>
<feature type="signal peptide" evidence="6">
    <location>
        <begin position="1"/>
        <end position="18"/>
    </location>
</feature>
<dbReference type="FunFam" id="2.60.120.290:FF:000016">
    <property type="entry name" value="neuropilin and tolloid-like protein 2"/>
    <property type="match status" value="1"/>
</dbReference>
<evidence type="ECO:0000259" key="7">
    <source>
        <dbReference type="PROSITE" id="PS01180"/>
    </source>
</evidence>
<evidence type="ECO:0000256" key="6">
    <source>
        <dbReference type="SAM" id="SignalP"/>
    </source>
</evidence>
<dbReference type="InterPro" id="IPR035914">
    <property type="entry name" value="Sperma_CUB_dom_sf"/>
</dbReference>
<feature type="disulfide bond" evidence="4">
    <location>
        <begin position="302"/>
        <end position="320"/>
    </location>
</feature>
<dbReference type="GeneID" id="103396674"/>
<dbReference type="InterPro" id="IPR002172">
    <property type="entry name" value="LDrepeatLR_classA_rpt"/>
</dbReference>
<proteinExistence type="predicted"/>
<evidence type="ECO:0000256" key="5">
    <source>
        <dbReference type="SAM" id="Phobius"/>
    </source>
</evidence>
<dbReference type="GO" id="GO:0014069">
    <property type="term" value="C:postsynaptic density"/>
    <property type="evidence" value="ECO:0007669"/>
    <property type="project" value="TreeGrafter"/>
</dbReference>
<dbReference type="CDD" id="cd00112">
    <property type="entry name" value="LDLa"/>
    <property type="match status" value="1"/>
</dbReference>
<comment type="caution">
    <text evidence="3">Lacks conserved residue(s) required for the propagation of feature annotation.</text>
</comment>
<evidence type="ECO:0000313" key="9">
    <source>
        <dbReference type="Proteomes" id="UP000265120"/>
    </source>
</evidence>
<dbReference type="Pfam" id="PF00431">
    <property type="entry name" value="CUB"/>
    <property type="match status" value="2"/>
</dbReference>
<dbReference type="PANTHER" id="PTHR24251">
    <property type="entry name" value="OVOCHYMASE-RELATED"/>
    <property type="match status" value="1"/>
</dbReference>
<keyword evidence="9" id="KW-1185">Reference proteome</keyword>
<dbReference type="Proteomes" id="UP000265120">
    <property type="component" value="Chromosome 20"/>
</dbReference>
<dbReference type="InterPro" id="IPR036055">
    <property type="entry name" value="LDL_receptor-like_sf"/>
</dbReference>
<dbReference type="FunFam" id="2.60.120.290:FF:000013">
    <property type="entry name" value="Membrane frizzled-related protein"/>
    <property type="match status" value="1"/>
</dbReference>
<feature type="disulfide bond" evidence="4">
    <location>
        <begin position="314"/>
        <end position="329"/>
    </location>
</feature>
<keyword evidence="5" id="KW-1133">Transmembrane helix</keyword>
<organism evidence="8 9">
    <name type="scientific">Cynoglossus semilaevis</name>
    <name type="common">Tongue sole</name>
    <dbReference type="NCBI Taxonomy" id="244447"/>
    <lineage>
        <taxon>Eukaryota</taxon>
        <taxon>Metazoa</taxon>
        <taxon>Chordata</taxon>
        <taxon>Craniata</taxon>
        <taxon>Vertebrata</taxon>
        <taxon>Euteleostomi</taxon>
        <taxon>Actinopterygii</taxon>
        <taxon>Neopterygii</taxon>
        <taxon>Teleostei</taxon>
        <taxon>Neoteleostei</taxon>
        <taxon>Acanthomorphata</taxon>
        <taxon>Carangaria</taxon>
        <taxon>Pleuronectiformes</taxon>
        <taxon>Pleuronectoidei</taxon>
        <taxon>Cynoglossidae</taxon>
        <taxon>Cynoglossinae</taxon>
        <taxon>Cynoglossus</taxon>
    </lineage>
</organism>
<dbReference type="GO" id="GO:2000463">
    <property type="term" value="P:positive regulation of excitatory postsynaptic potential"/>
    <property type="evidence" value="ECO:0007669"/>
    <property type="project" value="TreeGrafter"/>
</dbReference>
<feature type="chain" id="PRO_5018022798" evidence="6">
    <location>
        <begin position="19"/>
        <end position="544"/>
    </location>
</feature>
<feature type="disulfide bond" evidence="3">
    <location>
        <begin position="44"/>
        <end position="71"/>
    </location>
</feature>
<evidence type="ECO:0000256" key="4">
    <source>
        <dbReference type="PROSITE-ProRule" id="PRU00124"/>
    </source>
</evidence>
<dbReference type="Pfam" id="PF00057">
    <property type="entry name" value="Ldl_recept_a"/>
    <property type="match status" value="1"/>
</dbReference>
<reference evidence="8" key="3">
    <citation type="submission" date="2025-09" db="UniProtKB">
        <authorList>
            <consortium name="Ensembl"/>
        </authorList>
    </citation>
    <scope>IDENTIFICATION</scope>
</reference>
<name>A0A3P8X0I4_CYNSE</name>
<dbReference type="OMA" id="PCERETF"/>
<dbReference type="Ensembl" id="ENSCSET00000033595.1">
    <property type="protein sequence ID" value="ENSCSEP00000033168.1"/>
    <property type="gene ID" value="ENSCSEG00000021291.1"/>
</dbReference>
<reference evidence="8 9" key="1">
    <citation type="journal article" date="2014" name="Nat. Genet.">
        <title>Whole-genome sequence of a flatfish provides insights into ZW sex chromosome evolution and adaptation to a benthic lifestyle.</title>
        <authorList>
            <person name="Chen S."/>
            <person name="Zhang G."/>
            <person name="Shao C."/>
            <person name="Huang Q."/>
            <person name="Liu G."/>
            <person name="Zhang P."/>
            <person name="Song W."/>
            <person name="An N."/>
            <person name="Chalopin D."/>
            <person name="Volff J.N."/>
            <person name="Hong Y."/>
            <person name="Li Q."/>
            <person name="Sha Z."/>
            <person name="Zhou H."/>
            <person name="Xie M."/>
            <person name="Yu Q."/>
            <person name="Liu Y."/>
            <person name="Xiang H."/>
            <person name="Wang N."/>
            <person name="Wu K."/>
            <person name="Yang C."/>
            <person name="Zhou Q."/>
            <person name="Liao X."/>
            <person name="Yang L."/>
            <person name="Hu Q."/>
            <person name="Zhang J."/>
            <person name="Meng L."/>
            <person name="Jin L."/>
            <person name="Tian Y."/>
            <person name="Lian J."/>
            <person name="Yang J."/>
            <person name="Miao G."/>
            <person name="Liu S."/>
            <person name="Liang Z."/>
            <person name="Yan F."/>
            <person name="Li Y."/>
            <person name="Sun B."/>
            <person name="Zhang H."/>
            <person name="Zhang J."/>
            <person name="Zhu Y."/>
            <person name="Du M."/>
            <person name="Zhao Y."/>
            <person name="Schartl M."/>
            <person name="Tang Q."/>
            <person name="Wang J."/>
        </authorList>
    </citation>
    <scope>NUCLEOTIDE SEQUENCE</scope>
</reference>
<dbReference type="InterPro" id="IPR023415">
    <property type="entry name" value="LDLR_class-A_CS"/>
</dbReference>
<keyword evidence="1" id="KW-0677">Repeat</keyword>
<dbReference type="GeneTree" id="ENSGT00940000156700"/>
<dbReference type="SMART" id="SM00192">
    <property type="entry name" value="LDLa"/>
    <property type="match status" value="1"/>
</dbReference>
<feature type="domain" description="CUB" evidence="7">
    <location>
        <begin position="175"/>
        <end position="290"/>
    </location>
</feature>
<dbReference type="SMART" id="SM00042">
    <property type="entry name" value="CUB"/>
    <property type="match status" value="2"/>
</dbReference>
<dbReference type="InParanoid" id="A0A3P8X0I4"/>
<dbReference type="PROSITE" id="PS50068">
    <property type="entry name" value="LDLRA_2"/>
    <property type="match status" value="1"/>
</dbReference>
<dbReference type="Gene3D" id="2.60.120.290">
    <property type="entry name" value="Spermadhesin, CUB domain"/>
    <property type="match status" value="2"/>
</dbReference>
<keyword evidence="5" id="KW-0472">Membrane</keyword>
<dbReference type="AlphaFoldDB" id="A0A3P8X0I4"/>
<dbReference type="KEGG" id="csem:103396674"/>
<feature type="domain" description="CUB" evidence="7">
    <location>
        <begin position="44"/>
        <end position="158"/>
    </location>
</feature>
<reference evidence="8" key="2">
    <citation type="submission" date="2025-08" db="UniProtKB">
        <authorList>
            <consortium name="Ensembl"/>
        </authorList>
    </citation>
    <scope>IDENTIFICATION</scope>
</reference>
<dbReference type="OrthoDB" id="9971251at2759"/>
<dbReference type="GO" id="GO:0035255">
    <property type="term" value="F:ionotropic glutamate receptor binding"/>
    <property type="evidence" value="ECO:0007669"/>
    <property type="project" value="TreeGrafter"/>
</dbReference>
<feature type="disulfide bond" evidence="4">
    <location>
        <begin position="295"/>
        <end position="307"/>
    </location>
</feature>
<keyword evidence="5" id="KW-0812">Transmembrane</keyword>
<dbReference type="CDD" id="cd00041">
    <property type="entry name" value="CUB"/>
    <property type="match status" value="2"/>
</dbReference>
<dbReference type="SUPFAM" id="SSF57424">
    <property type="entry name" value="LDL receptor-like module"/>
    <property type="match status" value="1"/>
</dbReference>
<dbReference type="Gene3D" id="4.10.400.10">
    <property type="entry name" value="Low-density Lipoprotein Receptor"/>
    <property type="match status" value="1"/>
</dbReference>
<dbReference type="PANTHER" id="PTHR24251:SF27">
    <property type="entry name" value="NEUROPILIN AND TOLLOID-LIKE PROTEIN 1"/>
    <property type="match status" value="1"/>
</dbReference>
<dbReference type="RefSeq" id="XP_008333077.1">
    <property type="nucleotide sequence ID" value="XM_008334855.2"/>
</dbReference>
<evidence type="ECO:0000313" key="8">
    <source>
        <dbReference type="Ensembl" id="ENSCSEP00000033168.1"/>
    </source>
</evidence>
<protein>
    <submittedName>
        <fullName evidence="8">Neuropilin and tolloid-like protein 1</fullName>
    </submittedName>
</protein>
<evidence type="ECO:0000256" key="1">
    <source>
        <dbReference type="ARBA" id="ARBA00022737"/>
    </source>
</evidence>
<dbReference type="InterPro" id="IPR000859">
    <property type="entry name" value="CUB_dom"/>
</dbReference>
<keyword evidence="2 4" id="KW-1015">Disulfide bond</keyword>
<dbReference type="PROSITE" id="PS01180">
    <property type="entry name" value="CUB"/>
    <property type="match status" value="2"/>
</dbReference>
<feature type="transmembrane region" description="Helical" evidence="5">
    <location>
        <begin position="346"/>
        <end position="368"/>
    </location>
</feature>
<evidence type="ECO:0000256" key="2">
    <source>
        <dbReference type="ARBA" id="ARBA00023157"/>
    </source>
</evidence>
<evidence type="ECO:0000256" key="3">
    <source>
        <dbReference type="PROSITE-ProRule" id="PRU00059"/>
    </source>
</evidence>
<accession>A0A3P8X0I4</accession>
<dbReference type="SUPFAM" id="SSF49854">
    <property type="entry name" value="Spermadhesin, CUB domain"/>
    <property type="match status" value="2"/>
</dbReference>
<dbReference type="PROSITE" id="PS01209">
    <property type="entry name" value="LDLRA_1"/>
    <property type="match status" value="1"/>
</dbReference>